<evidence type="ECO:0000256" key="5">
    <source>
        <dbReference type="ARBA" id="ARBA00022553"/>
    </source>
</evidence>
<comment type="subcellular location">
    <subcellularLocation>
        <location evidence="1">Cytoplasm</location>
    </subcellularLocation>
</comment>
<dbReference type="SUPFAM" id="SSF52172">
    <property type="entry name" value="CheY-like"/>
    <property type="match status" value="1"/>
</dbReference>
<dbReference type="PROSITE" id="PS50045">
    <property type="entry name" value="SIGMA54_INTERACT_4"/>
    <property type="match status" value="1"/>
</dbReference>
<dbReference type="InterPro" id="IPR058031">
    <property type="entry name" value="AAA_lid_NorR"/>
</dbReference>
<dbReference type="Pfam" id="PF00072">
    <property type="entry name" value="Response_reg"/>
    <property type="match status" value="1"/>
</dbReference>
<evidence type="ECO:0000256" key="6">
    <source>
        <dbReference type="ARBA" id="ARBA00022741"/>
    </source>
</evidence>
<dbReference type="Gene3D" id="1.10.10.60">
    <property type="entry name" value="Homeodomain-like"/>
    <property type="match status" value="1"/>
</dbReference>
<evidence type="ECO:0000256" key="8">
    <source>
        <dbReference type="ARBA" id="ARBA00023012"/>
    </source>
</evidence>
<reference evidence="20 21" key="1">
    <citation type="submission" date="2023-10" db="EMBL/GenBank/DDBJ databases">
        <authorList>
            <person name="Venkata Ramana C."/>
            <person name="Sasikala C."/>
            <person name="Dhurka M."/>
        </authorList>
    </citation>
    <scope>NUCLEOTIDE SEQUENCE [LARGE SCALE GENOMIC DNA]</scope>
    <source>
        <strain evidence="20 21">KCTC 32151</strain>
    </source>
</reference>
<evidence type="ECO:0000256" key="13">
    <source>
        <dbReference type="ARBA" id="ARBA00023231"/>
    </source>
</evidence>
<dbReference type="Gene3D" id="3.40.50.2300">
    <property type="match status" value="1"/>
</dbReference>
<dbReference type="Gene3D" id="1.10.8.60">
    <property type="match status" value="1"/>
</dbReference>
<comment type="function">
    <text evidence="16">Member of the two-component regulatory system NtrB/NtrC, which controls expression of the nitrogen-regulated (ntr) genes in response to nitrogen limitation. Phosphorylated NtrC binds directly to DNA and stimulates the formation of open promoter-sigma54-RNA polymerase complexes.</text>
</comment>
<dbReference type="Pfam" id="PF00158">
    <property type="entry name" value="Sigma54_activat"/>
    <property type="match status" value="1"/>
</dbReference>
<dbReference type="PROSITE" id="PS50110">
    <property type="entry name" value="RESPONSE_REGULATORY"/>
    <property type="match status" value="1"/>
</dbReference>
<dbReference type="InterPro" id="IPR025944">
    <property type="entry name" value="Sigma_54_int_dom_CS"/>
</dbReference>
<evidence type="ECO:0000256" key="1">
    <source>
        <dbReference type="ARBA" id="ARBA00004496"/>
    </source>
</evidence>
<keyword evidence="6" id="KW-0547">Nucleotide-binding</keyword>
<dbReference type="PROSITE" id="PS00675">
    <property type="entry name" value="SIGMA54_INTERACT_1"/>
    <property type="match status" value="1"/>
</dbReference>
<organism evidence="20 21">
    <name type="scientific">Nitratireductor aquimarinus</name>
    <dbReference type="NCBI Taxonomy" id="889300"/>
    <lineage>
        <taxon>Bacteria</taxon>
        <taxon>Pseudomonadati</taxon>
        <taxon>Pseudomonadota</taxon>
        <taxon>Alphaproteobacteria</taxon>
        <taxon>Hyphomicrobiales</taxon>
        <taxon>Phyllobacteriaceae</taxon>
        <taxon>Nitratireductor</taxon>
    </lineage>
</organism>
<dbReference type="PANTHER" id="PTHR32071">
    <property type="entry name" value="TRANSCRIPTIONAL REGULATORY PROTEIN"/>
    <property type="match status" value="1"/>
</dbReference>
<dbReference type="InterPro" id="IPR011006">
    <property type="entry name" value="CheY-like_superfamily"/>
</dbReference>
<dbReference type="InterPro" id="IPR002197">
    <property type="entry name" value="HTH_Fis"/>
</dbReference>
<dbReference type="SUPFAM" id="SSF46689">
    <property type="entry name" value="Homeodomain-like"/>
    <property type="match status" value="1"/>
</dbReference>
<evidence type="ECO:0000259" key="19">
    <source>
        <dbReference type="PROSITE" id="PS50110"/>
    </source>
</evidence>
<dbReference type="InterPro" id="IPR025943">
    <property type="entry name" value="Sigma_54_int_dom_ATP-bd_2"/>
</dbReference>
<dbReference type="SMART" id="SM00448">
    <property type="entry name" value="REC"/>
    <property type="match status" value="1"/>
</dbReference>
<evidence type="ECO:0000256" key="17">
    <source>
        <dbReference type="PROSITE-ProRule" id="PRU00169"/>
    </source>
</evidence>
<dbReference type="Pfam" id="PF25601">
    <property type="entry name" value="AAA_lid_14"/>
    <property type="match status" value="1"/>
</dbReference>
<evidence type="ECO:0000256" key="12">
    <source>
        <dbReference type="ARBA" id="ARBA00023163"/>
    </source>
</evidence>
<evidence type="ECO:0000259" key="18">
    <source>
        <dbReference type="PROSITE" id="PS50045"/>
    </source>
</evidence>
<keyword evidence="8" id="KW-0902">Two-component regulatory system</keyword>
<keyword evidence="12" id="KW-0804">Transcription</keyword>
<dbReference type="PANTHER" id="PTHR32071:SF95">
    <property type="entry name" value="DNA-BINDING TRANSCRIPTIONAL REGULATOR NTRC"/>
    <property type="match status" value="1"/>
</dbReference>
<dbReference type="Gene3D" id="3.40.50.300">
    <property type="entry name" value="P-loop containing nucleotide triphosphate hydrolases"/>
    <property type="match status" value="1"/>
</dbReference>
<keyword evidence="4" id="KW-0678">Repressor</keyword>
<keyword evidence="21" id="KW-1185">Reference proteome</keyword>
<gene>
    <name evidence="20" type="ORF">R2G56_03895</name>
</gene>
<sequence length="500" mass="54626">MSEAVLIVDDDPVQRRLLQAAVEKLGHTALLAENGREALGVLERTEQTPRTIVLDLMMPEMGGLEMLEHLNGDGTDIPVIVQTSRGSIDTAVEAMRAGAFDFIVKPVAPARLGAAIGNALKVRAMETRQRRSQKPAETASFEALATNSPSMARVMKLGEKAAASDIPVLIEGESGVGKELIARAIQAASARRRKPFVTVNCGAIPDTLVESILFGHDKGAFTGATEKRAGKFAEADTGTLFLDEIGDLPLDVQVKLLRAVQEGEIDPVGGRGTRKVDIRLVSATNQNLIERVKEGRFREDLFYRLNVFPIMVPPLRDRKEDIPLLVQAFIARFADSAASRVTGIARPALALLERYDWPGNIRQLENAVFRAVVLCETGVLDVADFPQIRAQVEGIDPYEAQFEAVIASPAQEALAPEPRQETTGAPVERVQKGFIKALDGHNEIRPLEEIENDMIRLAIEHYGGQMSEVARRLGIGRSTLYRKLKDLGIDPTGRTRPNED</sequence>
<keyword evidence="9" id="KW-0805">Transcription regulation</keyword>
<proteinExistence type="predicted"/>
<accession>A0ABU4AGR0</accession>
<feature type="domain" description="Response regulatory" evidence="19">
    <location>
        <begin position="4"/>
        <end position="120"/>
    </location>
</feature>
<dbReference type="PRINTS" id="PR01590">
    <property type="entry name" value="HTHFIS"/>
</dbReference>
<keyword evidence="10" id="KW-0238">DNA-binding</keyword>
<dbReference type="Pfam" id="PF02954">
    <property type="entry name" value="HTH_8"/>
    <property type="match status" value="1"/>
</dbReference>
<comment type="caution">
    <text evidence="20">The sequence shown here is derived from an EMBL/GenBank/DDBJ whole genome shotgun (WGS) entry which is preliminary data.</text>
</comment>
<evidence type="ECO:0000256" key="9">
    <source>
        <dbReference type="ARBA" id="ARBA00023015"/>
    </source>
</evidence>
<dbReference type="InterPro" id="IPR002078">
    <property type="entry name" value="Sigma_54_int"/>
</dbReference>
<dbReference type="SMART" id="SM00382">
    <property type="entry name" value="AAA"/>
    <property type="match status" value="1"/>
</dbReference>
<evidence type="ECO:0000256" key="16">
    <source>
        <dbReference type="ARBA" id="ARBA00043886"/>
    </source>
</evidence>
<dbReference type="InterPro" id="IPR025662">
    <property type="entry name" value="Sigma_54_int_dom_ATP-bd_1"/>
</dbReference>
<dbReference type="EMBL" id="JAWLIP010000001">
    <property type="protein sequence ID" value="MDV6225421.1"/>
    <property type="molecule type" value="Genomic_DNA"/>
</dbReference>
<keyword evidence="11" id="KW-0010">Activator</keyword>
<dbReference type="SUPFAM" id="SSF52540">
    <property type="entry name" value="P-loop containing nucleoside triphosphate hydrolases"/>
    <property type="match status" value="1"/>
</dbReference>
<dbReference type="InterPro" id="IPR003593">
    <property type="entry name" value="AAA+_ATPase"/>
</dbReference>
<name>A0ABU4AGR0_9HYPH</name>
<dbReference type="CDD" id="cd00009">
    <property type="entry name" value="AAA"/>
    <property type="match status" value="1"/>
</dbReference>
<dbReference type="InterPro" id="IPR009057">
    <property type="entry name" value="Homeodomain-like_sf"/>
</dbReference>
<evidence type="ECO:0000256" key="10">
    <source>
        <dbReference type="ARBA" id="ARBA00023125"/>
    </source>
</evidence>
<feature type="domain" description="Sigma-54 factor interaction" evidence="18">
    <location>
        <begin position="144"/>
        <end position="373"/>
    </location>
</feature>
<keyword evidence="3" id="KW-0963">Cytoplasm</keyword>
<dbReference type="InterPro" id="IPR001789">
    <property type="entry name" value="Sig_transdc_resp-reg_receiver"/>
</dbReference>
<evidence type="ECO:0000256" key="4">
    <source>
        <dbReference type="ARBA" id="ARBA00022491"/>
    </source>
</evidence>
<dbReference type="RefSeq" id="WP_317560497.1">
    <property type="nucleotide sequence ID" value="NZ_JAWLIP010000001.1"/>
</dbReference>
<dbReference type="PROSITE" id="PS00688">
    <property type="entry name" value="SIGMA54_INTERACT_3"/>
    <property type="match status" value="1"/>
</dbReference>
<dbReference type="InterPro" id="IPR027417">
    <property type="entry name" value="P-loop_NTPase"/>
</dbReference>
<keyword evidence="5 17" id="KW-0597">Phosphoprotein</keyword>
<evidence type="ECO:0000256" key="2">
    <source>
        <dbReference type="ARBA" id="ARBA00019059"/>
    </source>
</evidence>
<evidence type="ECO:0000256" key="11">
    <source>
        <dbReference type="ARBA" id="ARBA00023159"/>
    </source>
</evidence>
<feature type="modified residue" description="4-aspartylphosphate" evidence="17">
    <location>
        <position position="55"/>
    </location>
</feature>
<dbReference type="Proteomes" id="UP001185659">
    <property type="component" value="Unassembled WGS sequence"/>
</dbReference>
<evidence type="ECO:0000256" key="3">
    <source>
        <dbReference type="ARBA" id="ARBA00022490"/>
    </source>
</evidence>
<keyword evidence="13" id="KW-0535">Nitrogen fixation</keyword>
<evidence type="ECO:0000256" key="15">
    <source>
        <dbReference type="ARBA" id="ARBA00031910"/>
    </source>
</evidence>
<dbReference type="PROSITE" id="PS00676">
    <property type="entry name" value="SIGMA54_INTERACT_2"/>
    <property type="match status" value="1"/>
</dbReference>
<evidence type="ECO:0000313" key="21">
    <source>
        <dbReference type="Proteomes" id="UP001185659"/>
    </source>
</evidence>
<evidence type="ECO:0000256" key="14">
    <source>
        <dbReference type="ARBA" id="ARBA00029881"/>
    </source>
</evidence>
<keyword evidence="7" id="KW-0067">ATP-binding</keyword>
<evidence type="ECO:0000256" key="7">
    <source>
        <dbReference type="ARBA" id="ARBA00022840"/>
    </source>
</evidence>
<protein>
    <recommendedName>
        <fullName evidence="2">DNA-binding transcriptional regulator NtrC</fullName>
    </recommendedName>
    <alternativeName>
        <fullName evidence="14">Nitrogen regulation protein NR(I)</fullName>
    </alternativeName>
    <alternativeName>
        <fullName evidence="15">Nitrogen regulator I</fullName>
    </alternativeName>
</protein>
<evidence type="ECO:0000313" key="20">
    <source>
        <dbReference type="EMBL" id="MDV6225421.1"/>
    </source>
</evidence>